<name>A0AAV4IQ33_9GAST</name>
<evidence type="ECO:0000256" key="1">
    <source>
        <dbReference type="SAM" id="MobiDB-lite"/>
    </source>
</evidence>
<dbReference type="EMBL" id="BMAT01002699">
    <property type="protein sequence ID" value="GFS12040.1"/>
    <property type="molecule type" value="Genomic_DNA"/>
</dbReference>
<keyword evidence="3" id="KW-1185">Reference proteome</keyword>
<evidence type="ECO:0000313" key="3">
    <source>
        <dbReference type="Proteomes" id="UP000762676"/>
    </source>
</evidence>
<dbReference type="AlphaFoldDB" id="A0AAV4IQ33"/>
<evidence type="ECO:0000313" key="2">
    <source>
        <dbReference type="EMBL" id="GFS12040.1"/>
    </source>
</evidence>
<dbReference type="Proteomes" id="UP000762676">
    <property type="component" value="Unassembled WGS sequence"/>
</dbReference>
<feature type="region of interest" description="Disordered" evidence="1">
    <location>
        <begin position="1"/>
        <end position="47"/>
    </location>
</feature>
<reference evidence="2 3" key="1">
    <citation type="journal article" date="2021" name="Elife">
        <title>Chloroplast acquisition without the gene transfer in kleptoplastic sea slugs, Plakobranchus ocellatus.</title>
        <authorList>
            <person name="Maeda T."/>
            <person name="Takahashi S."/>
            <person name="Yoshida T."/>
            <person name="Shimamura S."/>
            <person name="Takaki Y."/>
            <person name="Nagai Y."/>
            <person name="Toyoda A."/>
            <person name="Suzuki Y."/>
            <person name="Arimoto A."/>
            <person name="Ishii H."/>
            <person name="Satoh N."/>
            <person name="Nishiyama T."/>
            <person name="Hasebe M."/>
            <person name="Maruyama T."/>
            <person name="Minagawa J."/>
            <person name="Obokata J."/>
            <person name="Shigenobu S."/>
        </authorList>
    </citation>
    <scope>NUCLEOTIDE SEQUENCE [LARGE SCALE GENOMIC DNA]</scope>
</reference>
<protein>
    <submittedName>
        <fullName evidence="2">Uncharacterized protein</fullName>
    </submittedName>
</protein>
<feature type="region of interest" description="Disordered" evidence="1">
    <location>
        <begin position="79"/>
        <end position="106"/>
    </location>
</feature>
<gene>
    <name evidence="2" type="ORF">ElyMa_001361800</name>
</gene>
<feature type="compositionally biased region" description="Polar residues" evidence="1">
    <location>
        <begin position="30"/>
        <end position="47"/>
    </location>
</feature>
<organism evidence="2 3">
    <name type="scientific">Elysia marginata</name>
    <dbReference type="NCBI Taxonomy" id="1093978"/>
    <lineage>
        <taxon>Eukaryota</taxon>
        <taxon>Metazoa</taxon>
        <taxon>Spiralia</taxon>
        <taxon>Lophotrochozoa</taxon>
        <taxon>Mollusca</taxon>
        <taxon>Gastropoda</taxon>
        <taxon>Heterobranchia</taxon>
        <taxon>Euthyneura</taxon>
        <taxon>Panpulmonata</taxon>
        <taxon>Sacoglossa</taxon>
        <taxon>Placobranchoidea</taxon>
        <taxon>Plakobranchidae</taxon>
        <taxon>Elysia</taxon>
    </lineage>
</organism>
<feature type="compositionally biased region" description="Basic and acidic residues" evidence="1">
    <location>
        <begin position="9"/>
        <end position="29"/>
    </location>
</feature>
<feature type="compositionally biased region" description="Basic and acidic residues" evidence="1">
    <location>
        <begin position="79"/>
        <end position="97"/>
    </location>
</feature>
<accession>A0AAV4IQ33</accession>
<comment type="caution">
    <text evidence="2">The sequence shown here is derived from an EMBL/GenBank/DDBJ whole genome shotgun (WGS) entry which is preliminary data.</text>
</comment>
<proteinExistence type="predicted"/>
<sequence length="106" mass="12396">MILKHTNKHDRLTADRQKAGMQTLDRDRSTTFQSPSKPESMAPSTPQSFTIAMRARYVRMLKTFRLDLWDDGRMGVCWEKSEMGRKANDRDSEKRSQVNESPSRFQ</sequence>